<dbReference type="PROSITE" id="PS51192">
    <property type="entry name" value="HELICASE_ATP_BIND_1"/>
    <property type="match status" value="1"/>
</dbReference>
<name>A0ABV3Q7R2_9BACL</name>
<dbReference type="HAMAP" id="MF_00969">
    <property type="entry name" value="TRCF"/>
    <property type="match status" value="1"/>
</dbReference>
<evidence type="ECO:0000259" key="11">
    <source>
        <dbReference type="PROSITE" id="PS51192"/>
    </source>
</evidence>
<dbReference type="InterPro" id="IPR001650">
    <property type="entry name" value="Helicase_C-like"/>
</dbReference>
<dbReference type="InterPro" id="IPR037235">
    <property type="entry name" value="TRCF-like_C_D7"/>
</dbReference>
<keyword evidence="8 9" id="KW-0234">DNA repair</keyword>
<dbReference type="InterPro" id="IPR005118">
    <property type="entry name" value="TRCF_C"/>
</dbReference>
<dbReference type="Proteomes" id="UP001556040">
    <property type="component" value="Unassembled WGS sequence"/>
</dbReference>
<dbReference type="PANTHER" id="PTHR47964:SF1">
    <property type="entry name" value="ATP-DEPENDENT DNA HELICASE HOMOLOG RECG, CHLOROPLASTIC"/>
    <property type="match status" value="1"/>
</dbReference>
<evidence type="ECO:0000256" key="2">
    <source>
        <dbReference type="ARBA" id="ARBA00022741"/>
    </source>
</evidence>
<feature type="domain" description="Helicase ATP-binding" evidence="11">
    <location>
        <begin position="638"/>
        <end position="799"/>
    </location>
</feature>
<dbReference type="PANTHER" id="PTHR47964">
    <property type="entry name" value="ATP-DEPENDENT DNA HELICASE HOMOLOG RECG, CHLOROPLASTIC"/>
    <property type="match status" value="1"/>
</dbReference>
<evidence type="ECO:0000313" key="13">
    <source>
        <dbReference type="EMBL" id="MEW9502924.1"/>
    </source>
</evidence>
<dbReference type="CDD" id="cd17991">
    <property type="entry name" value="DEXHc_TRCF"/>
    <property type="match status" value="1"/>
</dbReference>
<dbReference type="Gene3D" id="3.40.50.300">
    <property type="entry name" value="P-loop containing nucleotide triphosphate hydrolases"/>
    <property type="match status" value="2"/>
</dbReference>
<feature type="coiled-coil region" evidence="10">
    <location>
        <begin position="233"/>
        <end position="260"/>
    </location>
</feature>
<dbReference type="SUPFAM" id="SSF141259">
    <property type="entry name" value="CarD-like"/>
    <property type="match status" value="1"/>
</dbReference>
<keyword evidence="2 9" id="KW-0547">Nucleotide-binding</keyword>
<evidence type="ECO:0000256" key="5">
    <source>
        <dbReference type="ARBA" id="ARBA00022806"/>
    </source>
</evidence>
<accession>A0ABV3Q7R2</accession>
<evidence type="ECO:0000256" key="3">
    <source>
        <dbReference type="ARBA" id="ARBA00022763"/>
    </source>
</evidence>
<keyword evidence="7 9" id="KW-0238">DNA-binding</keyword>
<feature type="domain" description="Helicase C-terminal" evidence="12">
    <location>
        <begin position="820"/>
        <end position="974"/>
    </location>
</feature>
<comment type="similarity">
    <text evidence="9">In the C-terminal section; belongs to the helicase family. RecG subfamily.</text>
</comment>
<evidence type="ECO:0000256" key="7">
    <source>
        <dbReference type="ARBA" id="ARBA00023125"/>
    </source>
</evidence>
<protein>
    <recommendedName>
        <fullName evidence="9">Transcription-repair-coupling factor</fullName>
        <shortName evidence="9">TRCF</shortName>
        <ecNumber evidence="9">3.6.4.-</ecNumber>
    </recommendedName>
</protein>
<dbReference type="InterPro" id="IPR004576">
    <property type="entry name" value="Mfd"/>
</dbReference>
<dbReference type="Gene3D" id="3.30.2060.10">
    <property type="entry name" value="Penicillin-binding protein 1b domain"/>
    <property type="match status" value="1"/>
</dbReference>
<dbReference type="SMART" id="SM00982">
    <property type="entry name" value="TRCF"/>
    <property type="match status" value="1"/>
</dbReference>
<evidence type="ECO:0000256" key="10">
    <source>
        <dbReference type="SAM" id="Coils"/>
    </source>
</evidence>
<dbReference type="InterPro" id="IPR027417">
    <property type="entry name" value="P-loop_NTPase"/>
</dbReference>
<gene>
    <name evidence="9 13" type="primary">mfd</name>
    <name evidence="13" type="ORF">AB1471_14105</name>
</gene>
<dbReference type="Gene3D" id="3.90.1150.50">
    <property type="entry name" value="Transcription-repair-coupling factor, D7 domain"/>
    <property type="match status" value="1"/>
</dbReference>
<proteinExistence type="inferred from homology"/>
<keyword evidence="4 9" id="KW-0378">Hydrolase</keyword>
<comment type="similarity">
    <text evidence="9">In the N-terminal section; belongs to the UvrB family.</text>
</comment>
<dbReference type="NCBIfam" id="TIGR00580">
    <property type="entry name" value="mfd"/>
    <property type="match status" value="1"/>
</dbReference>
<dbReference type="EMBL" id="JBFMIA010000018">
    <property type="protein sequence ID" value="MEW9502924.1"/>
    <property type="molecule type" value="Genomic_DNA"/>
</dbReference>
<keyword evidence="5" id="KW-0347">Helicase</keyword>
<dbReference type="RefSeq" id="WP_367780412.1">
    <property type="nucleotide sequence ID" value="NZ_JBFMIA010000018.1"/>
</dbReference>
<dbReference type="Pfam" id="PF00270">
    <property type="entry name" value="DEAD"/>
    <property type="match status" value="1"/>
</dbReference>
<keyword evidence="6 9" id="KW-0067">ATP-binding</keyword>
<dbReference type="Pfam" id="PF02559">
    <property type="entry name" value="CarD_TRCF_RID"/>
    <property type="match status" value="1"/>
</dbReference>
<evidence type="ECO:0000256" key="9">
    <source>
        <dbReference type="HAMAP-Rule" id="MF_00969"/>
    </source>
</evidence>
<dbReference type="InterPro" id="IPR014001">
    <property type="entry name" value="Helicase_ATP-bd"/>
</dbReference>
<dbReference type="Gene3D" id="3.40.50.11180">
    <property type="match status" value="1"/>
</dbReference>
<sequence length="1182" mass="134860">MNSLLNGLLNDKQFDSVIQDIENGVREQLLSGLSGSARSSFMAGIYQKLDRPMMVVTHNLLQAQRLYEDLSQFIREEDLFLYPANELIAAEMSIASPELLAQRLEAMNHLATNGRGLYIVPIAGLRKIVPPKDKWNVYQFTLNTGDEIKLQEILSSLVKMGYYRAEMVSSPGEFSIRGGIIDIYPLTLQHPVRIELFDTEVDSIRTFSADDQRSMDTLQQVSIGPASEVIMEKDNFERVAAELSNRLKNSLKKVKKASIKEAMAEQAEYEIGLLKNGQKPEQLFKYQSFAYDEVVSLVEYLPEDGVLFFDEMSRIHETDETLEKEEMEWYLSLLEDGKIIHDVPVSNSLAQILARGKRKMVYFSLFTRQIPHTNPQKIHTFSCKPMQSFHGQMNVLKAELDRWKNSKYTVVLLAPDGQRLQKFERVLADYDIDVAIVQERQPLIPHAIQIVNGSLQSGFELPMHKIAVMTEEELFRQKTRKKKRAQKLSNAERIKNYSELKIGDYVVHVNHGIGKYLGVETLEINGLHKDYLNVRYQGNDQLYVPVDQIELVQKYVGSEGKEPKLYKLGGTDWKRVKNKVQSSVADIADDLIKLYADRESAKGFAFTKDTNEQQEFESVFPYQETEDQLRSIEEIKKDMQRDRPMDRLLCGDVGYGKTEVAIRAAFKAIMDGKQVAILVPTTILAQQHYETLMDRMQDFPVNIGMLSRFRTRKQQQETIKGLAAGTIDVVIGTHRLLSKSIKYRDIGLLIIDEEQRFGVTHKEKIKQLKTNIDVLTLTATPIPRTLHMSMLGVRDLSVIETPPENRFPVQTYVMEYNGVLIREAIERELARNGQVYFLYNRVEDITKKADEISTLVPNARVAVAHGRMSETELESVIVQFLEGEYDVLVTTTIIETGVDIPNVNTLIVFDADRMGLSQLYQLRGRVGRSNRVAYSYFTYRKDKVLTEVAENRLQSIKEFTELGSGFKIAMRDLSIRGAGNLLGSQQHGFIDSVGFDLYSQMLQEAIEDRKNLLPASMQNKTEQKPSVEINLDVKQDAYIPESYIPDGHQKIEMYKKFRAIAEVEEVTELKDEMIDRFGDYPQEVHTLFQIAEIKAYGNRIGLQAIHQTKDSIQMELSEIGTSYIDGAKAFEISNSHGRGVGLGMDNNKLKITVQIRNKKPEQWFETVHDIVCRLPGAIKEPA</sequence>
<dbReference type="SUPFAM" id="SSF143517">
    <property type="entry name" value="TRCF domain-like"/>
    <property type="match status" value="1"/>
</dbReference>
<keyword evidence="14" id="KW-1185">Reference proteome</keyword>
<keyword evidence="1 9" id="KW-0963">Cytoplasm</keyword>
<evidence type="ECO:0000313" key="14">
    <source>
        <dbReference type="Proteomes" id="UP001556040"/>
    </source>
</evidence>
<dbReference type="Gene3D" id="2.40.10.170">
    <property type="match status" value="1"/>
</dbReference>
<evidence type="ECO:0000256" key="1">
    <source>
        <dbReference type="ARBA" id="ARBA00022490"/>
    </source>
</evidence>
<dbReference type="PROSITE" id="PS51194">
    <property type="entry name" value="HELICASE_CTER"/>
    <property type="match status" value="1"/>
</dbReference>
<dbReference type="InterPro" id="IPR036101">
    <property type="entry name" value="CarD-like/TRCF_RID_sf"/>
</dbReference>
<dbReference type="EC" id="3.6.4.-" evidence="9"/>
<keyword evidence="3 9" id="KW-0227">DNA damage</keyword>
<keyword evidence="10" id="KW-0175">Coiled coil</keyword>
<evidence type="ECO:0000256" key="6">
    <source>
        <dbReference type="ARBA" id="ARBA00022840"/>
    </source>
</evidence>
<dbReference type="SUPFAM" id="SSF52540">
    <property type="entry name" value="P-loop containing nucleoside triphosphate hydrolases"/>
    <property type="match status" value="4"/>
</dbReference>
<dbReference type="InterPro" id="IPR047112">
    <property type="entry name" value="RecG/Mfd"/>
</dbReference>
<evidence type="ECO:0000256" key="8">
    <source>
        <dbReference type="ARBA" id="ARBA00023204"/>
    </source>
</evidence>
<organism evidence="13 14">
    <name type="scientific">Jeotgalibacillus marinus</name>
    <dbReference type="NCBI Taxonomy" id="86667"/>
    <lineage>
        <taxon>Bacteria</taxon>
        <taxon>Bacillati</taxon>
        <taxon>Bacillota</taxon>
        <taxon>Bacilli</taxon>
        <taxon>Bacillales</taxon>
        <taxon>Caryophanaceae</taxon>
        <taxon>Jeotgalibacillus</taxon>
    </lineage>
</organism>
<dbReference type="SMART" id="SM00487">
    <property type="entry name" value="DEXDc"/>
    <property type="match status" value="1"/>
</dbReference>
<reference evidence="13 14" key="1">
    <citation type="journal article" date="1979" name="Int. J. Syst. Evol. Microbiol.">
        <title>Bacillus globisporus subsp. marinus subsp. nov.</title>
        <authorList>
            <person name="Liu H."/>
        </authorList>
    </citation>
    <scope>NUCLEOTIDE SEQUENCE [LARGE SCALE GENOMIC DNA]</scope>
    <source>
        <strain evidence="13 14">DSM 1297</strain>
    </source>
</reference>
<dbReference type="Pfam" id="PF17757">
    <property type="entry name" value="UvrB_inter"/>
    <property type="match status" value="1"/>
</dbReference>
<dbReference type="Pfam" id="PF00271">
    <property type="entry name" value="Helicase_C"/>
    <property type="match status" value="1"/>
</dbReference>
<dbReference type="InterPro" id="IPR003711">
    <property type="entry name" value="CarD-like/TRCF_RID"/>
</dbReference>
<evidence type="ECO:0000259" key="12">
    <source>
        <dbReference type="PROSITE" id="PS51194"/>
    </source>
</evidence>
<dbReference type="SMART" id="SM00490">
    <property type="entry name" value="HELICc"/>
    <property type="match status" value="1"/>
</dbReference>
<dbReference type="InterPro" id="IPR011545">
    <property type="entry name" value="DEAD/DEAH_box_helicase_dom"/>
</dbReference>
<comment type="subcellular location">
    <subcellularLocation>
        <location evidence="9">Cytoplasm</location>
    </subcellularLocation>
</comment>
<comment type="caution">
    <text evidence="13">The sequence shown here is derived from an EMBL/GenBank/DDBJ whole genome shotgun (WGS) entry which is preliminary data.</text>
</comment>
<dbReference type="Pfam" id="PF03461">
    <property type="entry name" value="TRCF"/>
    <property type="match status" value="1"/>
</dbReference>
<dbReference type="SMART" id="SM01058">
    <property type="entry name" value="CarD_TRCF"/>
    <property type="match status" value="1"/>
</dbReference>
<dbReference type="InterPro" id="IPR041471">
    <property type="entry name" value="UvrB_inter"/>
</dbReference>
<evidence type="ECO:0000256" key="4">
    <source>
        <dbReference type="ARBA" id="ARBA00022801"/>
    </source>
</evidence>
<comment type="function">
    <text evidence="9">Couples transcription and DNA repair by recognizing RNA polymerase (RNAP) stalled at DNA lesions. Mediates ATP-dependent release of RNAP and its truncated transcript from the DNA, and recruitment of nucleotide excision repair machinery to the damaged site.</text>
</comment>